<name>A0A382ZPD6_9ZZZZ</name>
<gene>
    <name evidence="1" type="ORF">METZ01_LOCUS450261</name>
</gene>
<accession>A0A382ZPD6</accession>
<dbReference type="EMBL" id="UINC01185612">
    <property type="protein sequence ID" value="SVD97407.1"/>
    <property type="molecule type" value="Genomic_DNA"/>
</dbReference>
<organism evidence="1">
    <name type="scientific">marine metagenome</name>
    <dbReference type="NCBI Taxonomy" id="408172"/>
    <lineage>
        <taxon>unclassified sequences</taxon>
        <taxon>metagenomes</taxon>
        <taxon>ecological metagenomes</taxon>
    </lineage>
</organism>
<proteinExistence type="predicted"/>
<feature type="non-terminal residue" evidence="1">
    <location>
        <position position="1"/>
    </location>
</feature>
<evidence type="ECO:0000313" key="1">
    <source>
        <dbReference type="EMBL" id="SVD97407.1"/>
    </source>
</evidence>
<dbReference type="AlphaFoldDB" id="A0A382ZPD6"/>
<protein>
    <submittedName>
        <fullName evidence="1">Uncharacterized protein</fullName>
    </submittedName>
</protein>
<reference evidence="1" key="1">
    <citation type="submission" date="2018-05" db="EMBL/GenBank/DDBJ databases">
        <authorList>
            <person name="Lanie J.A."/>
            <person name="Ng W.-L."/>
            <person name="Kazmierczak K.M."/>
            <person name="Andrzejewski T.M."/>
            <person name="Davidsen T.M."/>
            <person name="Wayne K.J."/>
            <person name="Tettelin H."/>
            <person name="Glass J.I."/>
            <person name="Rusch D."/>
            <person name="Podicherti R."/>
            <person name="Tsui H.-C.T."/>
            <person name="Winkler M.E."/>
        </authorList>
    </citation>
    <scope>NUCLEOTIDE SEQUENCE</scope>
</reference>
<sequence>VIHFVRVEEAVRKDKAILKKGIDLFLVESQRLTLGVRFEVSENGE</sequence>